<keyword evidence="3" id="KW-1185">Reference proteome</keyword>
<accession>A0A7J0GD76</accession>
<evidence type="ECO:0000313" key="2">
    <source>
        <dbReference type="EMBL" id="GFZ08757.1"/>
    </source>
</evidence>
<name>A0A7J0GD76_9ERIC</name>
<comment type="caution">
    <text evidence="2">The sequence shown here is derived from an EMBL/GenBank/DDBJ whole genome shotgun (WGS) entry which is preliminary data.</text>
</comment>
<reference evidence="2 3" key="1">
    <citation type="submission" date="2019-07" db="EMBL/GenBank/DDBJ databases">
        <title>De Novo Assembly of kiwifruit Actinidia rufa.</title>
        <authorList>
            <person name="Sugita-Konishi S."/>
            <person name="Sato K."/>
            <person name="Mori E."/>
            <person name="Abe Y."/>
            <person name="Kisaki G."/>
            <person name="Hamano K."/>
            <person name="Suezawa K."/>
            <person name="Otani M."/>
            <person name="Fukuda T."/>
            <person name="Manabe T."/>
            <person name="Gomi K."/>
            <person name="Tabuchi M."/>
            <person name="Akimitsu K."/>
            <person name="Kataoka I."/>
        </authorList>
    </citation>
    <scope>NUCLEOTIDE SEQUENCE [LARGE SCALE GENOMIC DNA]</scope>
    <source>
        <strain evidence="3">cv. Fuchu</strain>
    </source>
</reference>
<dbReference type="Proteomes" id="UP000585474">
    <property type="component" value="Unassembled WGS sequence"/>
</dbReference>
<evidence type="ECO:0000256" key="1">
    <source>
        <dbReference type="SAM" id="MobiDB-lite"/>
    </source>
</evidence>
<proteinExistence type="predicted"/>
<evidence type="ECO:0000313" key="3">
    <source>
        <dbReference type="Proteomes" id="UP000585474"/>
    </source>
</evidence>
<protein>
    <submittedName>
        <fullName evidence="2">Uncharacterized protein</fullName>
    </submittedName>
</protein>
<sequence length="219" mass="25141">MEDKNPNSLIHPPQELELPKPSPPITMPNYTNNFQDQVCDLERPESYPEIPKHFRNGIQFSPSSGKTPKEEKEAVAELLAILVDCMDELNTRTRETLLRKFFSEIEGDERLEKFIVERLSQSKVKAISEMCEHLPTGVQGQNVHSDDLNSLHQEFKSSSHKWSRFRPTNDEILEDGENCGTSFERGIIESVEEELSEALERFKIRTVDLGGVVKEEEKK</sequence>
<organism evidence="2 3">
    <name type="scientific">Actinidia rufa</name>
    <dbReference type="NCBI Taxonomy" id="165716"/>
    <lineage>
        <taxon>Eukaryota</taxon>
        <taxon>Viridiplantae</taxon>
        <taxon>Streptophyta</taxon>
        <taxon>Embryophyta</taxon>
        <taxon>Tracheophyta</taxon>
        <taxon>Spermatophyta</taxon>
        <taxon>Magnoliopsida</taxon>
        <taxon>eudicotyledons</taxon>
        <taxon>Gunneridae</taxon>
        <taxon>Pentapetalae</taxon>
        <taxon>asterids</taxon>
        <taxon>Ericales</taxon>
        <taxon>Actinidiaceae</taxon>
        <taxon>Actinidia</taxon>
    </lineage>
</organism>
<dbReference type="OrthoDB" id="1703123at2759"/>
<dbReference type="EMBL" id="BJWL01000020">
    <property type="protein sequence ID" value="GFZ08757.1"/>
    <property type="molecule type" value="Genomic_DNA"/>
</dbReference>
<dbReference type="AlphaFoldDB" id="A0A7J0GD76"/>
<gene>
    <name evidence="2" type="ORF">Acr_20g0005650</name>
</gene>
<feature type="region of interest" description="Disordered" evidence="1">
    <location>
        <begin position="1"/>
        <end position="30"/>
    </location>
</feature>